<evidence type="ECO:0000313" key="7">
    <source>
        <dbReference type="EMBL" id="QQP87761.1"/>
    </source>
</evidence>
<keyword evidence="4 6" id="KW-1133">Transmembrane helix</keyword>
<comment type="subcellular location">
    <subcellularLocation>
        <location evidence="1">Cell membrane</location>
        <topology evidence="1">Multi-pass membrane protein</topology>
    </subcellularLocation>
</comment>
<feature type="transmembrane region" description="Helical" evidence="6">
    <location>
        <begin position="291"/>
        <end position="310"/>
    </location>
</feature>
<keyword evidence="2" id="KW-1003">Cell membrane</keyword>
<evidence type="ECO:0000256" key="1">
    <source>
        <dbReference type="ARBA" id="ARBA00004651"/>
    </source>
</evidence>
<feature type="transmembrane region" description="Helical" evidence="6">
    <location>
        <begin position="196"/>
        <end position="214"/>
    </location>
</feature>
<dbReference type="PANTHER" id="PTHR47089">
    <property type="entry name" value="ABC TRANSPORTER, PERMEASE PROTEIN"/>
    <property type="match status" value="1"/>
</dbReference>
<gene>
    <name evidence="7" type="ORF">IGS68_16895</name>
</gene>
<evidence type="ECO:0000256" key="6">
    <source>
        <dbReference type="SAM" id="Phobius"/>
    </source>
</evidence>
<evidence type="ECO:0000256" key="3">
    <source>
        <dbReference type="ARBA" id="ARBA00022692"/>
    </source>
</evidence>
<dbReference type="PANTHER" id="PTHR47089:SF1">
    <property type="entry name" value="GUANOSINE ABC TRANSPORTER PERMEASE PROTEIN NUPP"/>
    <property type="match status" value="1"/>
</dbReference>
<dbReference type="InterPro" id="IPR001851">
    <property type="entry name" value="ABC_transp_permease"/>
</dbReference>
<evidence type="ECO:0000256" key="2">
    <source>
        <dbReference type="ARBA" id="ARBA00022475"/>
    </source>
</evidence>
<protein>
    <submittedName>
        <fullName evidence="7">ABC transporter permease</fullName>
    </submittedName>
</protein>
<evidence type="ECO:0000313" key="8">
    <source>
        <dbReference type="Proteomes" id="UP000595197"/>
    </source>
</evidence>
<evidence type="ECO:0000256" key="4">
    <source>
        <dbReference type="ARBA" id="ARBA00022989"/>
    </source>
</evidence>
<keyword evidence="5 6" id="KW-0472">Membrane</keyword>
<dbReference type="EMBL" id="CP067420">
    <property type="protein sequence ID" value="QQP87761.1"/>
    <property type="molecule type" value="Genomic_DNA"/>
</dbReference>
<sequence>MLIEPRAHPSAALRVLAPAGAVVAALALCAALIAWTGTGVGEAYALLFQGALGSRFALAETLTRATPLMLTGLAAAVAFRAKLWNIGAEGQLYAGALVAVVLGGGMLDLPGWALLPAALLGGALAGSVLLVGPTVLKTRLGVDEVVTTLLLNFVVLLFVSLMLEGPLKDPMGMGWPQSAPVLPEAELPRLLERSRLHAGLVLALVAAVALWIMNTRTTWGYEIKAVGANPAAAGFAGIPVNRVMLKVAVLSGGLAGLAGAAEIAGLRGYLTLDLSPGFGYSGIVVAMLAQLHPLGVVAASVFVAAVFVGADAMSRTVAVPNYIAEVLVAVSLLCVLVSSFLVRYRIRRSPVNRRS</sequence>
<feature type="transmembrane region" description="Helical" evidence="6">
    <location>
        <begin position="12"/>
        <end position="36"/>
    </location>
</feature>
<feature type="transmembrane region" description="Helical" evidence="6">
    <location>
        <begin position="145"/>
        <end position="163"/>
    </location>
</feature>
<organism evidence="7 8">
    <name type="scientific">Skermanella cutis</name>
    <dbReference type="NCBI Taxonomy" id="2775420"/>
    <lineage>
        <taxon>Bacteria</taxon>
        <taxon>Pseudomonadati</taxon>
        <taxon>Pseudomonadota</taxon>
        <taxon>Alphaproteobacteria</taxon>
        <taxon>Rhodospirillales</taxon>
        <taxon>Azospirillaceae</taxon>
        <taxon>Skermanella</taxon>
    </lineage>
</organism>
<keyword evidence="8" id="KW-1185">Reference proteome</keyword>
<name>A0ABX7B0T0_9PROT</name>
<dbReference type="RefSeq" id="WP_201071511.1">
    <property type="nucleotide sequence ID" value="NZ_CP067420.1"/>
</dbReference>
<dbReference type="Proteomes" id="UP000595197">
    <property type="component" value="Chromosome"/>
</dbReference>
<evidence type="ECO:0000256" key="5">
    <source>
        <dbReference type="ARBA" id="ARBA00023136"/>
    </source>
</evidence>
<feature type="transmembrane region" description="Helical" evidence="6">
    <location>
        <begin position="91"/>
        <end position="107"/>
    </location>
</feature>
<feature type="transmembrane region" description="Helical" evidence="6">
    <location>
        <begin position="322"/>
        <end position="344"/>
    </location>
</feature>
<keyword evidence="3 6" id="KW-0812">Transmembrane</keyword>
<accession>A0ABX7B0T0</accession>
<dbReference type="Pfam" id="PF02653">
    <property type="entry name" value="BPD_transp_2"/>
    <property type="match status" value="1"/>
</dbReference>
<feature type="transmembrane region" description="Helical" evidence="6">
    <location>
        <begin position="56"/>
        <end position="79"/>
    </location>
</feature>
<feature type="transmembrane region" description="Helical" evidence="6">
    <location>
        <begin position="113"/>
        <end position="133"/>
    </location>
</feature>
<proteinExistence type="predicted"/>
<reference evidence="7" key="1">
    <citation type="submission" date="2021-02" db="EMBL/GenBank/DDBJ databases">
        <title>Skermanella TT6 skin isolate.</title>
        <authorList>
            <person name="Lee K."/>
            <person name="Ganzorig M."/>
        </authorList>
    </citation>
    <scope>NUCLEOTIDE SEQUENCE</scope>
    <source>
        <strain evidence="7">TT6</strain>
    </source>
</reference>
<dbReference type="CDD" id="cd06580">
    <property type="entry name" value="TM_PBP1_transp_TpRbsC_like"/>
    <property type="match status" value="1"/>
</dbReference>